<dbReference type="PANTHER" id="PTHR35152:SF1">
    <property type="entry name" value="DOMAIN SIGNALLING PROTEIN, PUTATIVE (AFU_ORTHOLOGUE AFUA_5G11310)-RELATED"/>
    <property type="match status" value="1"/>
</dbReference>
<dbReference type="Pfam" id="PF03707">
    <property type="entry name" value="MHYT"/>
    <property type="match status" value="2"/>
</dbReference>
<dbReference type="AlphaFoldDB" id="A0A1R4H6F2"/>
<sequence length="243" mass="26267">MANYNISLVLLSYVVAVIGSLMALIATRDALQRPADRRRGLIILAALCLGGVAIWSMHFIGMSAFDMQDMTMSYNAWLTALSFVVGVGVVYAGLAYMTTGKFRYRKLIIAGVLVGLGVVAMHYTGILSMQVQADAHWNSLLIMASIVIAVVAAIVALWLAVHVQHFWQMVISSLIMATAVCGMHYTGMAAVEFVHNMALPVVQIMPVTASVFSMSVVTVDILIIVLAIAQALSEANQRKSKFI</sequence>
<name>A0A1R4H6F2_9GAMM</name>
<dbReference type="Proteomes" id="UP000195667">
    <property type="component" value="Unassembled WGS sequence"/>
</dbReference>
<dbReference type="PROSITE" id="PS50924">
    <property type="entry name" value="MHYT"/>
    <property type="match status" value="1"/>
</dbReference>
<evidence type="ECO:0000256" key="1">
    <source>
        <dbReference type="PROSITE-ProRule" id="PRU00244"/>
    </source>
</evidence>
<feature type="domain" description="MHYT" evidence="2">
    <location>
        <begin position="4"/>
        <end position="194"/>
    </location>
</feature>
<keyword evidence="1" id="KW-0472">Membrane</keyword>
<feature type="transmembrane region" description="Helical" evidence="1">
    <location>
        <begin position="107"/>
        <end position="128"/>
    </location>
</feature>
<keyword evidence="1" id="KW-1133">Transmembrane helix</keyword>
<feature type="transmembrane region" description="Helical" evidence="1">
    <location>
        <begin position="6"/>
        <end position="27"/>
    </location>
</feature>
<dbReference type="EMBL" id="FUKI01000092">
    <property type="protein sequence ID" value="SJM91440.1"/>
    <property type="molecule type" value="Genomic_DNA"/>
</dbReference>
<accession>A0A1R4H6F2</accession>
<evidence type="ECO:0000313" key="3">
    <source>
        <dbReference type="EMBL" id="SJM91440.1"/>
    </source>
</evidence>
<dbReference type="PANTHER" id="PTHR35152">
    <property type="entry name" value="DOMAIN SIGNALLING PROTEIN, PUTATIVE (AFU_ORTHOLOGUE AFUA_5G11310)-RELATED"/>
    <property type="match status" value="1"/>
</dbReference>
<protein>
    <submittedName>
        <fullName evidence="3">MHYT</fullName>
    </submittedName>
</protein>
<feature type="transmembrane region" description="Helical" evidence="1">
    <location>
        <begin position="39"/>
        <end position="62"/>
    </location>
</feature>
<evidence type="ECO:0000313" key="4">
    <source>
        <dbReference type="Proteomes" id="UP000195667"/>
    </source>
</evidence>
<feature type="transmembrane region" description="Helical" evidence="1">
    <location>
        <begin position="211"/>
        <end position="232"/>
    </location>
</feature>
<organism evidence="3 4">
    <name type="scientific">Crenothrix polyspora</name>
    <dbReference type="NCBI Taxonomy" id="360316"/>
    <lineage>
        <taxon>Bacteria</taxon>
        <taxon>Pseudomonadati</taxon>
        <taxon>Pseudomonadota</taxon>
        <taxon>Gammaproteobacteria</taxon>
        <taxon>Methylococcales</taxon>
        <taxon>Crenotrichaceae</taxon>
        <taxon>Crenothrix</taxon>
    </lineage>
</organism>
<dbReference type="OrthoDB" id="3763366at2"/>
<evidence type="ECO:0000259" key="2">
    <source>
        <dbReference type="PROSITE" id="PS50924"/>
    </source>
</evidence>
<keyword evidence="4" id="KW-1185">Reference proteome</keyword>
<feature type="transmembrane region" description="Helical" evidence="1">
    <location>
        <begin position="74"/>
        <end position="95"/>
    </location>
</feature>
<dbReference type="InterPro" id="IPR005330">
    <property type="entry name" value="MHYT_dom"/>
</dbReference>
<dbReference type="GO" id="GO:0016020">
    <property type="term" value="C:membrane"/>
    <property type="evidence" value="ECO:0007669"/>
    <property type="project" value="UniProtKB-UniRule"/>
</dbReference>
<feature type="transmembrane region" description="Helical" evidence="1">
    <location>
        <begin position="140"/>
        <end position="161"/>
    </location>
</feature>
<keyword evidence="1" id="KW-0812">Transmembrane</keyword>
<feature type="transmembrane region" description="Helical" evidence="1">
    <location>
        <begin position="173"/>
        <end position="191"/>
    </location>
</feature>
<gene>
    <name evidence="3" type="ORF">CRENPOLYSF1_190086</name>
</gene>
<dbReference type="RefSeq" id="WP_087142955.1">
    <property type="nucleotide sequence ID" value="NZ_FUKI01000092.1"/>
</dbReference>
<proteinExistence type="predicted"/>
<reference evidence="4" key="1">
    <citation type="submission" date="2017-02" db="EMBL/GenBank/DDBJ databases">
        <authorList>
            <person name="Daims H."/>
        </authorList>
    </citation>
    <scope>NUCLEOTIDE SEQUENCE [LARGE SCALE GENOMIC DNA]</scope>
</reference>